<dbReference type="Proteomes" id="UP000015103">
    <property type="component" value="Unassembled WGS sequence"/>
</dbReference>
<dbReference type="HOGENOM" id="CLU_2388935_0_0_1"/>
<evidence type="ECO:0000313" key="4">
    <source>
        <dbReference type="Proteomes" id="UP000015103"/>
    </source>
</evidence>
<protein>
    <submittedName>
        <fullName evidence="3">CUB domain-containing protein</fullName>
    </submittedName>
</protein>
<proteinExistence type="predicted"/>
<evidence type="ECO:0000313" key="3">
    <source>
        <dbReference type="EnsemblMetazoa" id="RPRC000884-PA"/>
    </source>
</evidence>
<keyword evidence="4" id="KW-1185">Reference proteome</keyword>
<dbReference type="PROSITE" id="PS01180">
    <property type="entry name" value="CUB"/>
    <property type="match status" value="1"/>
</dbReference>
<dbReference type="SUPFAM" id="SSF49854">
    <property type="entry name" value="Spermadhesin, CUB domain"/>
    <property type="match status" value="1"/>
</dbReference>
<dbReference type="AlphaFoldDB" id="T1HA30"/>
<comment type="caution">
    <text evidence="2">Lacks conserved residue(s) required for the propagation of feature annotation.</text>
</comment>
<dbReference type="InParanoid" id="T1HA30"/>
<dbReference type="VEuPathDB" id="VectorBase:RPRC000884"/>
<keyword evidence="1" id="KW-1015">Disulfide bond</keyword>
<dbReference type="EMBL" id="ACPB03022760">
    <property type="status" value="NOT_ANNOTATED_CDS"/>
    <property type="molecule type" value="Genomic_DNA"/>
</dbReference>
<evidence type="ECO:0000256" key="2">
    <source>
        <dbReference type="PROSITE-ProRule" id="PRU00059"/>
    </source>
</evidence>
<name>T1HA30_RHOPR</name>
<reference evidence="3" key="1">
    <citation type="submission" date="2015-05" db="UniProtKB">
        <authorList>
            <consortium name="EnsemblMetazoa"/>
        </authorList>
    </citation>
    <scope>IDENTIFICATION</scope>
</reference>
<evidence type="ECO:0000256" key="1">
    <source>
        <dbReference type="ARBA" id="ARBA00023157"/>
    </source>
</evidence>
<dbReference type="EMBL" id="ACPB03022761">
    <property type="status" value="NOT_ANNOTATED_CDS"/>
    <property type="molecule type" value="Genomic_DNA"/>
</dbReference>
<dbReference type="Gene3D" id="2.60.120.290">
    <property type="entry name" value="Spermadhesin, CUB domain"/>
    <property type="match status" value="1"/>
</dbReference>
<dbReference type="Pfam" id="PF00431">
    <property type="entry name" value="CUB"/>
    <property type="match status" value="1"/>
</dbReference>
<dbReference type="InterPro" id="IPR035914">
    <property type="entry name" value="Sperma_CUB_dom_sf"/>
</dbReference>
<accession>T1HA30</accession>
<dbReference type="EnsemblMetazoa" id="RPRC000884-RA">
    <property type="protein sequence ID" value="RPRC000884-PA"/>
    <property type="gene ID" value="RPRC000884"/>
</dbReference>
<dbReference type="eggNOG" id="ENOG502SDD5">
    <property type="taxonomic scope" value="Eukaryota"/>
</dbReference>
<organism evidence="3 4">
    <name type="scientific">Rhodnius prolixus</name>
    <name type="common">Triatomid bug</name>
    <dbReference type="NCBI Taxonomy" id="13249"/>
    <lineage>
        <taxon>Eukaryota</taxon>
        <taxon>Metazoa</taxon>
        <taxon>Ecdysozoa</taxon>
        <taxon>Arthropoda</taxon>
        <taxon>Hexapoda</taxon>
        <taxon>Insecta</taxon>
        <taxon>Pterygota</taxon>
        <taxon>Neoptera</taxon>
        <taxon>Paraneoptera</taxon>
        <taxon>Hemiptera</taxon>
        <taxon>Heteroptera</taxon>
        <taxon>Panheteroptera</taxon>
        <taxon>Cimicomorpha</taxon>
        <taxon>Reduviidae</taxon>
        <taxon>Triatominae</taxon>
        <taxon>Rhodnius</taxon>
    </lineage>
</organism>
<dbReference type="InterPro" id="IPR000859">
    <property type="entry name" value="CUB_dom"/>
</dbReference>
<sequence>MASLAKVTDSKGEGCECLVYSSTFGKEYGRFTSPDFPKPYPPNIDCLLYTFIAGSQEIIEIALTDFNIYKANKDAGCVRLFPDAGVPTLTKKVG</sequence>